<dbReference type="InterPro" id="IPR036895">
    <property type="entry name" value="Uracil-DNA_glycosylase-like_sf"/>
</dbReference>
<dbReference type="Pfam" id="PF03167">
    <property type="entry name" value="UDG"/>
    <property type="match status" value="1"/>
</dbReference>
<evidence type="ECO:0000313" key="8">
    <source>
        <dbReference type="Proteomes" id="UP001519460"/>
    </source>
</evidence>
<feature type="compositionally biased region" description="Acidic residues" evidence="5">
    <location>
        <begin position="17"/>
        <end position="31"/>
    </location>
</feature>
<dbReference type="PANTHER" id="PTHR11264:SF0">
    <property type="entry name" value="URACIL-DNA GLYCOSYLASE"/>
    <property type="match status" value="1"/>
</dbReference>
<dbReference type="Proteomes" id="UP001519460">
    <property type="component" value="Unassembled WGS sequence"/>
</dbReference>
<keyword evidence="4" id="KW-0234">DNA repair</keyword>
<name>A0ABD0KKE0_9CAEN</name>
<organism evidence="7 8">
    <name type="scientific">Batillaria attramentaria</name>
    <dbReference type="NCBI Taxonomy" id="370345"/>
    <lineage>
        <taxon>Eukaryota</taxon>
        <taxon>Metazoa</taxon>
        <taxon>Spiralia</taxon>
        <taxon>Lophotrochozoa</taxon>
        <taxon>Mollusca</taxon>
        <taxon>Gastropoda</taxon>
        <taxon>Caenogastropoda</taxon>
        <taxon>Sorbeoconcha</taxon>
        <taxon>Cerithioidea</taxon>
        <taxon>Batillariidae</taxon>
        <taxon>Batillaria</taxon>
    </lineage>
</organism>
<protein>
    <recommendedName>
        <fullName evidence="6">Uracil-DNA glycosylase-like domain-containing protein</fullName>
    </recommendedName>
</protein>
<gene>
    <name evidence="7" type="ORF">BaRGS_00021069</name>
</gene>
<evidence type="ECO:0000256" key="5">
    <source>
        <dbReference type="SAM" id="MobiDB-lite"/>
    </source>
</evidence>
<proteinExistence type="inferred from homology"/>
<reference evidence="7 8" key="1">
    <citation type="journal article" date="2023" name="Sci. Data">
        <title>Genome assembly of the Korean intertidal mud-creeper Batillaria attramentaria.</title>
        <authorList>
            <person name="Patra A.K."/>
            <person name="Ho P.T."/>
            <person name="Jun S."/>
            <person name="Lee S.J."/>
            <person name="Kim Y."/>
            <person name="Won Y.J."/>
        </authorList>
    </citation>
    <scope>NUCLEOTIDE SEQUENCE [LARGE SCALE GENOMIC DNA]</scope>
    <source>
        <strain evidence="7">Wonlab-2016</strain>
    </source>
</reference>
<dbReference type="GO" id="GO:0004844">
    <property type="term" value="F:uracil DNA N-glycosylase activity"/>
    <property type="evidence" value="ECO:0007669"/>
    <property type="project" value="UniProtKB-ARBA"/>
</dbReference>
<dbReference type="EMBL" id="JACVVK020000161">
    <property type="protein sequence ID" value="KAK7487650.1"/>
    <property type="molecule type" value="Genomic_DNA"/>
</dbReference>
<evidence type="ECO:0000256" key="4">
    <source>
        <dbReference type="ARBA" id="ARBA00023204"/>
    </source>
</evidence>
<comment type="similarity">
    <text evidence="1">Belongs to the uracil-DNA glycosylase (UDG) superfamily. UNG family.</text>
</comment>
<sequence>MASGKPNEAWEQRNKEEADESDPEEIGDSESNETREQAGDGDQNETAAEARESDEATEQVAGGDGDHQDQPTAAGTSGGAGVDEQLAGALSELSVTEPGWLAKLLKDTAPEWYTLLKDHMLSDRFKDFEKWLETEYETPDISPPKDKIFEAFKKTKPSEVKVVIVGQDPDPQLHQANGLAFSRPDNDHDVRPGSSLSVIFDEMEADLGEEREKFTRPQHGYLGKWAENGVLLLNSILTLRVSKSGSHAENTWDGTKPQQMWQSFTDKVVQVISEIPDKRVAFLLWGKTYAHEKDSSITHKDRHLVLKAGHPSLNNQYNKPDRNAYRADPNRQFNGCKHFSKTLQSFREWKIPFSWNFE</sequence>
<accession>A0ABD0KKE0</accession>
<evidence type="ECO:0000259" key="6">
    <source>
        <dbReference type="Pfam" id="PF03167"/>
    </source>
</evidence>
<keyword evidence="2" id="KW-0227">DNA damage</keyword>
<dbReference type="SUPFAM" id="SSF52141">
    <property type="entry name" value="Uracil-DNA glycosylase-like"/>
    <property type="match status" value="1"/>
</dbReference>
<feature type="domain" description="Uracil-DNA glycosylase-like" evidence="6">
    <location>
        <begin position="153"/>
        <end position="332"/>
    </location>
</feature>
<dbReference type="PANTHER" id="PTHR11264">
    <property type="entry name" value="URACIL-DNA GLYCOSYLASE"/>
    <property type="match status" value="1"/>
</dbReference>
<evidence type="ECO:0000256" key="1">
    <source>
        <dbReference type="ARBA" id="ARBA00008184"/>
    </source>
</evidence>
<dbReference type="InterPro" id="IPR002043">
    <property type="entry name" value="UDG_fam1"/>
</dbReference>
<keyword evidence="3" id="KW-0378">Hydrolase</keyword>
<comment type="caution">
    <text evidence="7">The sequence shown here is derived from an EMBL/GenBank/DDBJ whole genome shotgun (WGS) entry which is preliminary data.</text>
</comment>
<dbReference type="GO" id="GO:0006281">
    <property type="term" value="P:DNA repair"/>
    <property type="evidence" value="ECO:0007669"/>
    <property type="project" value="UniProtKB-KW"/>
</dbReference>
<dbReference type="Gene3D" id="3.40.470.10">
    <property type="entry name" value="Uracil-DNA glycosylase-like domain"/>
    <property type="match status" value="1"/>
</dbReference>
<keyword evidence="8" id="KW-1185">Reference proteome</keyword>
<evidence type="ECO:0000256" key="2">
    <source>
        <dbReference type="ARBA" id="ARBA00022763"/>
    </source>
</evidence>
<dbReference type="InterPro" id="IPR005122">
    <property type="entry name" value="Uracil-DNA_glycosylase-like"/>
</dbReference>
<dbReference type="CDD" id="cd10027">
    <property type="entry name" value="UDG-F1-like"/>
    <property type="match status" value="1"/>
</dbReference>
<dbReference type="AlphaFoldDB" id="A0ABD0KKE0"/>
<evidence type="ECO:0000256" key="3">
    <source>
        <dbReference type="ARBA" id="ARBA00022801"/>
    </source>
</evidence>
<evidence type="ECO:0000313" key="7">
    <source>
        <dbReference type="EMBL" id="KAK7487650.1"/>
    </source>
</evidence>
<feature type="region of interest" description="Disordered" evidence="5">
    <location>
        <begin position="1"/>
        <end position="82"/>
    </location>
</feature>